<keyword evidence="3" id="KW-0274">FAD</keyword>
<dbReference type="HOGENOM" id="CLU_2578081_0_0_1"/>
<dbReference type="SUPFAM" id="SSF52343">
    <property type="entry name" value="Ferredoxin reductase-like, C-terminal NADP-linked domain"/>
    <property type="match status" value="1"/>
</dbReference>
<gene>
    <name evidence="6" type="ORF">OsI_36312</name>
</gene>
<sequence>MVSKVVRQEDGWNYDVRRVNKRTLREHLPSGDGETLALVCRPPAMVECMVCPCLEKMGYDLNKSCLVFCSTSAALRRLCRR</sequence>
<keyword evidence="2" id="KW-0285">Flavoprotein</keyword>
<accession>B8BKT9</accession>
<dbReference type="EMBL" id="CM000136">
    <property type="protein sequence ID" value="EEC68274.1"/>
    <property type="molecule type" value="Genomic_DNA"/>
</dbReference>
<dbReference type="Proteomes" id="UP000007015">
    <property type="component" value="Chromosome 11"/>
</dbReference>
<protein>
    <recommendedName>
        <fullName evidence="5">Oxidoreductase FAD/NAD(P)-binding domain-containing protein</fullName>
    </recommendedName>
</protein>
<keyword evidence="7" id="KW-1185">Reference proteome</keyword>
<dbReference type="GO" id="GO:0009703">
    <property type="term" value="F:nitrate reductase (NADH) activity"/>
    <property type="evidence" value="ECO:0007669"/>
    <property type="project" value="TreeGrafter"/>
</dbReference>
<evidence type="ECO:0000256" key="1">
    <source>
        <dbReference type="ARBA" id="ARBA00001974"/>
    </source>
</evidence>
<evidence type="ECO:0000259" key="5">
    <source>
        <dbReference type="Pfam" id="PF00175"/>
    </source>
</evidence>
<name>B8BKT9_ORYSI</name>
<dbReference type="GO" id="GO:0006809">
    <property type="term" value="P:nitric oxide biosynthetic process"/>
    <property type="evidence" value="ECO:0007669"/>
    <property type="project" value="TreeGrafter"/>
</dbReference>
<dbReference type="InterPro" id="IPR039261">
    <property type="entry name" value="FNR_nucleotide-bd"/>
</dbReference>
<dbReference type="STRING" id="39946.B8BKT9"/>
<dbReference type="Pfam" id="PF00175">
    <property type="entry name" value="NAD_binding_1"/>
    <property type="match status" value="1"/>
</dbReference>
<dbReference type="GO" id="GO:0071949">
    <property type="term" value="F:FAD binding"/>
    <property type="evidence" value="ECO:0007669"/>
    <property type="project" value="TreeGrafter"/>
</dbReference>
<evidence type="ECO:0000313" key="6">
    <source>
        <dbReference type="EMBL" id="EEC68274.1"/>
    </source>
</evidence>
<evidence type="ECO:0000256" key="3">
    <source>
        <dbReference type="ARBA" id="ARBA00022827"/>
    </source>
</evidence>
<organism evidence="6 7">
    <name type="scientific">Oryza sativa subsp. indica</name>
    <name type="common">Rice</name>
    <dbReference type="NCBI Taxonomy" id="39946"/>
    <lineage>
        <taxon>Eukaryota</taxon>
        <taxon>Viridiplantae</taxon>
        <taxon>Streptophyta</taxon>
        <taxon>Embryophyta</taxon>
        <taxon>Tracheophyta</taxon>
        <taxon>Spermatophyta</taxon>
        <taxon>Magnoliopsida</taxon>
        <taxon>Liliopsida</taxon>
        <taxon>Poales</taxon>
        <taxon>Poaceae</taxon>
        <taxon>BOP clade</taxon>
        <taxon>Oryzoideae</taxon>
        <taxon>Oryzeae</taxon>
        <taxon>Oryzinae</taxon>
        <taxon>Oryza</taxon>
        <taxon>Oryza sativa</taxon>
    </lineage>
</organism>
<keyword evidence="4" id="KW-0560">Oxidoreductase</keyword>
<dbReference type="GO" id="GO:0042128">
    <property type="term" value="P:nitrate assimilation"/>
    <property type="evidence" value="ECO:0007669"/>
    <property type="project" value="TreeGrafter"/>
</dbReference>
<dbReference type="Gene3D" id="3.40.50.80">
    <property type="entry name" value="Nucleotide-binding domain of ferredoxin-NADP reductase (FNR) module"/>
    <property type="match status" value="1"/>
</dbReference>
<feature type="domain" description="Oxidoreductase FAD/NAD(P)-binding" evidence="5">
    <location>
        <begin position="5"/>
        <end position="49"/>
    </location>
</feature>
<dbReference type="InterPro" id="IPR001834">
    <property type="entry name" value="CBR-like"/>
</dbReference>
<evidence type="ECO:0000256" key="2">
    <source>
        <dbReference type="ARBA" id="ARBA00022630"/>
    </source>
</evidence>
<evidence type="ECO:0000313" key="7">
    <source>
        <dbReference type="Proteomes" id="UP000007015"/>
    </source>
</evidence>
<dbReference type="PANTHER" id="PTHR19370">
    <property type="entry name" value="NADH-CYTOCHROME B5 REDUCTASE"/>
    <property type="match status" value="1"/>
</dbReference>
<dbReference type="AlphaFoldDB" id="B8BKT9"/>
<dbReference type="PANTHER" id="PTHR19370:SF100">
    <property type="entry name" value="NITRATE REDUCTASE"/>
    <property type="match status" value="1"/>
</dbReference>
<dbReference type="InterPro" id="IPR001433">
    <property type="entry name" value="OxRdtase_FAD/NAD-bd"/>
</dbReference>
<comment type="cofactor">
    <cofactor evidence="1">
        <name>FAD</name>
        <dbReference type="ChEBI" id="CHEBI:57692"/>
    </cofactor>
</comment>
<dbReference type="Gramene" id="BGIOSGA033895-TA">
    <property type="protein sequence ID" value="BGIOSGA033895-PA"/>
    <property type="gene ID" value="BGIOSGA033895"/>
</dbReference>
<reference evidence="6 7" key="1">
    <citation type="journal article" date="2005" name="PLoS Biol.">
        <title>The genomes of Oryza sativa: a history of duplications.</title>
        <authorList>
            <person name="Yu J."/>
            <person name="Wang J."/>
            <person name="Lin W."/>
            <person name="Li S."/>
            <person name="Li H."/>
            <person name="Zhou J."/>
            <person name="Ni P."/>
            <person name="Dong W."/>
            <person name="Hu S."/>
            <person name="Zeng C."/>
            <person name="Zhang J."/>
            <person name="Zhang Y."/>
            <person name="Li R."/>
            <person name="Xu Z."/>
            <person name="Li S."/>
            <person name="Li X."/>
            <person name="Zheng H."/>
            <person name="Cong L."/>
            <person name="Lin L."/>
            <person name="Yin J."/>
            <person name="Geng J."/>
            <person name="Li G."/>
            <person name="Shi J."/>
            <person name="Liu J."/>
            <person name="Lv H."/>
            <person name="Li J."/>
            <person name="Wang J."/>
            <person name="Deng Y."/>
            <person name="Ran L."/>
            <person name="Shi X."/>
            <person name="Wang X."/>
            <person name="Wu Q."/>
            <person name="Li C."/>
            <person name="Ren X."/>
            <person name="Wang J."/>
            <person name="Wang X."/>
            <person name="Li D."/>
            <person name="Liu D."/>
            <person name="Zhang X."/>
            <person name="Ji Z."/>
            <person name="Zhao W."/>
            <person name="Sun Y."/>
            <person name="Zhang Z."/>
            <person name="Bao J."/>
            <person name="Han Y."/>
            <person name="Dong L."/>
            <person name="Ji J."/>
            <person name="Chen P."/>
            <person name="Wu S."/>
            <person name="Liu J."/>
            <person name="Xiao Y."/>
            <person name="Bu D."/>
            <person name="Tan J."/>
            <person name="Yang L."/>
            <person name="Ye C."/>
            <person name="Zhang J."/>
            <person name="Xu J."/>
            <person name="Zhou Y."/>
            <person name="Yu Y."/>
            <person name="Zhang B."/>
            <person name="Zhuang S."/>
            <person name="Wei H."/>
            <person name="Liu B."/>
            <person name="Lei M."/>
            <person name="Yu H."/>
            <person name="Li Y."/>
            <person name="Xu H."/>
            <person name="Wei S."/>
            <person name="He X."/>
            <person name="Fang L."/>
            <person name="Zhang Z."/>
            <person name="Zhang Y."/>
            <person name="Huang X."/>
            <person name="Su Z."/>
            <person name="Tong W."/>
            <person name="Li J."/>
            <person name="Tong Z."/>
            <person name="Li S."/>
            <person name="Ye J."/>
            <person name="Wang L."/>
            <person name="Fang L."/>
            <person name="Lei T."/>
            <person name="Chen C."/>
            <person name="Chen H."/>
            <person name="Xu Z."/>
            <person name="Li H."/>
            <person name="Huang H."/>
            <person name="Zhang F."/>
            <person name="Xu H."/>
            <person name="Li N."/>
            <person name="Zhao C."/>
            <person name="Li S."/>
            <person name="Dong L."/>
            <person name="Huang Y."/>
            <person name="Li L."/>
            <person name="Xi Y."/>
            <person name="Qi Q."/>
            <person name="Li W."/>
            <person name="Zhang B."/>
            <person name="Hu W."/>
            <person name="Zhang Y."/>
            <person name="Tian X."/>
            <person name="Jiao Y."/>
            <person name="Liang X."/>
            <person name="Jin J."/>
            <person name="Gao L."/>
            <person name="Zheng W."/>
            <person name="Hao B."/>
            <person name="Liu S."/>
            <person name="Wang W."/>
            <person name="Yuan L."/>
            <person name="Cao M."/>
            <person name="McDermott J."/>
            <person name="Samudrala R."/>
            <person name="Wang J."/>
            <person name="Wong G.K."/>
            <person name="Yang H."/>
        </authorList>
    </citation>
    <scope>NUCLEOTIDE SEQUENCE [LARGE SCALE GENOMIC DNA]</scope>
    <source>
        <strain evidence="7">cv. 93-11</strain>
    </source>
</reference>
<proteinExistence type="predicted"/>
<evidence type="ECO:0000256" key="4">
    <source>
        <dbReference type="ARBA" id="ARBA00023002"/>
    </source>
</evidence>